<organism evidence="1">
    <name type="scientific">Rhizophora mucronata</name>
    <name type="common">Asiatic mangrove</name>
    <dbReference type="NCBI Taxonomy" id="61149"/>
    <lineage>
        <taxon>Eukaryota</taxon>
        <taxon>Viridiplantae</taxon>
        <taxon>Streptophyta</taxon>
        <taxon>Embryophyta</taxon>
        <taxon>Tracheophyta</taxon>
        <taxon>Spermatophyta</taxon>
        <taxon>Magnoliopsida</taxon>
        <taxon>eudicotyledons</taxon>
        <taxon>Gunneridae</taxon>
        <taxon>Pentapetalae</taxon>
        <taxon>rosids</taxon>
        <taxon>fabids</taxon>
        <taxon>Malpighiales</taxon>
        <taxon>Rhizophoraceae</taxon>
        <taxon>Rhizophora</taxon>
    </lineage>
</organism>
<protein>
    <submittedName>
        <fullName evidence="1">Uncharacterized protein</fullName>
    </submittedName>
</protein>
<proteinExistence type="predicted"/>
<dbReference type="EMBL" id="GGEC01008677">
    <property type="protein sequence ID" value="MBW89160.1"/>
    <property type="molecule type" value="Transcribed_RNA"/>
</dbReference>
<accession>A0A2P2J6Q4</accession>
<dbReference type="AlphaFoldDB" id="A0A2P2J6Q4"/>
<reference evidence="1" key="1">
    <citation type="submission" date="2018-02" db="EMBL/GenBank/DDBJ databases">
        <title>Rhizophora mucronata_Transcriptome.</title>
        <authorList>
            <person name="Meera S.P."/>
            <person name="Sreeshan A."/>
            <person name="Augustine A."/>
        </authorList>
    </citation>
    <scope>NUCLEOTIDE SEQUENCE</scope>
    <source>
        <tissue evidence="1">Leaf</tissue>
    </source>
</reference>
<sequence length="73" mass="8082">MGLTPCWMCKAMAAPILDLNETKAAGTCSPPSEDRSSLRLSSNSFNFFSESSTTLTLRPKIPKKPSRLSFWLE</sequence>
<name>A0A2P2J6Q4_RHIMU</name>
<evidence type="ECO:0000313" key="1">
    <source>
        <dbReference type="EMBL" id="MBW89160.1"/>
    </source>
</evidence>